<dbReference type="EMBL" id="BDRX01000196">
    <property type="protein sequence ID" value="GBG00159.1"/>
    <property type="molecule type" value="Genomic_DNA"/>
</dbReference>
<dbReference type="PANTHER" id="PTHR10562">
    <property type="entry name" value="SMALL UBIQUITIN-RELATED MODIFIER"/>
    <property type="match status" value="1"/>
</dbReference>
<dbReference type="STRING" id="307507.A0A2V0PK35"/>
<keyword evidence="1" id="KW-0833">Ubl conjugation pathway</keyword>
<comment type="caution">
    <text evidence="3">The sequence shown here is derived from an EMBL/GenBank/DDBJ whole genome shotgun (WGS) entry which is preliminary data.</text>
</comment>
<name>A0A2V0PK35_9CHLO</name>
<feature type="domain" description="Ubiquitin-like" evidence="2">
    <location>
        <begin position="11"/>
        <end position="86"/>
    </location>
</feature>
<dbReference type="PROSITE" id="PS50053">
    <property type="entry name" value="UBIQUITIN_2"/>
    <property type="match status" value="1"/>
</dbReference>
<evidence type="ECO:0000313" key="4">
    <source>
        <dbReference type="Proteomes" id="UP000247498"/>
    </source>
</evidence>
<dbReference type="SMART" id="SM00213">
    <property type="entry name" value="UBQ"/>
    <property type="match status" value="1"/>
</dbReference>
<dbReference type="SUPFAM" id="SSF54236">
    <property type="entry name" value="Ubiquitin-like"/>
    <property type="match status" value="1"/>
</dbReference>
<dbReference type="InterPro" id="IPR029071">
    <property type="entry name" value="Ubiquitin-like_domsf"/>
</dbReference>
<gene>
    <name evidence="3" type="ORF">Rsub_12978</name>
</gene>
<dbReference type="FunCoup" id="A0A2V0PK35">
    <property type="interactions" value="2091"/>
</dbReference>
<dbReference type="Pfam" id="PF11976">
    <property type="entry name" value="Rad60-SLD"/>
    <property type="match status" value="1"/>
</dbReference>
<reference evidence="3 4" key="1">
    <citation type="journal article" date="2018" name="Sci. Rep.">
        <title>Raphidocelis subcapitata (=Pseudokirchneriella subcapitata) provides an insight into genome evolution and environmental adaptations in the Sphaeropleales.</title>
        <authorList>
            <person name="Suzuki S."/>
            <person name="Yamaguchi H."/>
            <person name="Nakajima N."/>
            <person name="Kawachi M."/>
        </authorList>
    </citation>
    <scope>NUCLEOTIDE SEQUENCE [LARGE SCALE GENOMIC DNA]</scope>
    <source>
        <strain evidence="3 4">NIES-35</strain>
    </source>
</reference>
<proteinExistence type="inferred from homology"/>
<keyword evidence="4" id="KW-1185">Reference proteome</keyword>
<dbReference type="OrthoDB" id="442921at2759"/>
<evidence type="ECO:0000256" key="1">
    <source>
        <dbReference type="RuleBase" id="RU361190"/>
    </source>
</evidence>
<dbReference type="FunFam" id="3.10.20.90:FF:000202">
    <property type="entry name" value="Small ubiquitin-related modifier I"/>
    <property type="match status" value="1"/>
</dbReference>
<organism evidence="3 4">
    <name type="scientific">Raphidocelis subcapitata</name>
    <dbReference type="NCBI Taxonomy" id="307507"/>
    <lineage>
        <taxon>Eukaryota</taxon>
        <taxon>Viridiplantae</taxon>
        <taxon>Chlorophyta</taxon>
        <taxon>core chlorophytes</taxon>
        <taxon>Chlorophyceae</taxon>
        <taxon>CS clade</taxon>
        <taxon>Sphaeropleales</taxon>
        <taxon>Selenastraceae</taxon>
        <taxon>Raphidocelis</taxon>
    </lineage>
</organism>
<dbReference type="InParanoid" id="A0A2V0PK35"/>
<dbReference type="InterPro" id="IPR022617">
    <property type="entry name" value="Rad60/SUMO-like_dom"/>
</dbReference>
<keyword evidence="1" id="KW-0539">Nucleus</keyword>
<protein>
    <recommendedName>
        <fullName evidence="1">Small ubiquitin-related modifier</fullName>
        <shortName evidence="1">SUMO</shortName>
    </recommendedName>
</protein>
<dbReference type="Proteomes" id="UP000247498">
    <property type="component" value="Unassembled WGS sequence"/>
</dbReference>
<dbReference type="InterPro" id="IPR000626">
    <property type="entry name" value="Ubiquitin-like_dom"/>
</dbReference>
<evidence type="ECO:0000313" key="3">
    <source>
        <dbReference type="EMBL" id="GBG00159.1"/>
    </source>
</evidence>
<dbReference type="GO" id="GO:0005634">
    <property type="term" value="C:nucleus"/>
    <property type="evidence" value="ECO:0007669"/>
    <property type="project" value="UniProtKB-SubCell"/>
</dbReference>
<dbReference type="AlphaFoldDB" id="A0A2V0PK35"/>
<dbReference type="Gene3D" id="3.10.20.90">
    <property type="entry name" value="Phosphatidylinositol 3-kinase Catalytic Subunit, Chain A, domain 1"/>
    <property type="match status" value="1"/>
</dbReference>
<accession>A0A2V0PK35</accession>
<sequence length="89" mass="9630">MADVEPKGETLNIVIKDSTAAEVQFRVKATTKMEKIFKAYAEKKALNAGAVKFLFDGQRVQGHQTPADLGMEDGDSMDAMLEQLGGSLP</sequence>
<comment type="subcellular location">
    <subcellularLocation>
        <location evidence="1">Nucleus</location>
    </subcellularLocation>
</comment>
<evidence type="ECO:0000259" key="2">
    <source>
        <dbReference type="PROSITE" id="PS50053"/>
    </source>
</evidence>
<comment type="similarity">
    <text evidence="1">Belongs to the ubiquitin family. SUMO subfamily.</text>
</comment>